<dbReference type="Gene3D" id="1.10.510.10">
    <property type="entry name" value="Transferase(Phosphotransferase) domain 1"/>
    <property type="match status" value="1"/>
</dbReference>
<accession>A0A367KI12</accession>
<dbReference type="GO" id="GO:0004672">
    <property type="term" value="F:protein kinase activity"/>
    <property type="evidence" value="ECO:0007669"/>
    <property type="project" value="InterPro"/>
</dbReference>
<reference evidence="3 4" key="1">
    <citation type="journal article" date="2018" name="G3 (Bethesda)">
        <title>Phylogenetic and Phylogenomic Definition of Rhizopus Species.</title>
        <authorList>
            <person name="Gryganskyi A.P."/>
            <person name="Golan J."/>
            <person name="Dolatabadi S."/>
            <person name="Mondo S."/>
            <person name="Robb S."/>
            <person name="Idnurm A."/>
            <person name="Muszewska A."/>
            <person name="Steczkiewicz K."/>
            <person name="Masonjones S."/>
            <person name="Liao H.L."/>
            <person name="Gajdeczka M.T."/>
            <person name="Anike F."/>
            <person name="Vuek A."/>
            <person name="Anishchenko I.M."/>
            <person name="Voigt K."/>
            <person name="de Hoog G.S."/>
            <person name="Smith M.E."/>
            <person name="Heitman J."/>
            <person name="Vilgalys R."/>
            <person name="Stajich J.E."/>
        </authorList>
    </citation>
    <scope>NUCLEOTIDE SEQUENCE [LARGE SCALE GENOMIC DNA]</scope>
    <source>
        <strain evidence="3 4">LSU 92-RS-03</strain>
    </source>
</reference>
<dbReference type="GO" id="GO:0006409">
    <property type="term" value="P:tRNA export from nucleus"/>
    <property type="evidence" value="ECO:0007669"/>
    <property type="project" value="TreeGrafter"/>
</dbReference>
<evidence type="ECO:0000259" key="2">
    <source>
        <dbReference type="PROSITE" id="PS50011"/>
    </source>
</evidence>
<dbReference type="EMBL" id="PJQM01001639">
    <property type="protein sequence ID" value="RCI01846.1"/>
    <property type="molecule type" value="Genomic_DNA"/>
</dbReference>
<proteinExistence type="predicted"/>
<dbReference type="PROSITE" id="PS50011">
    <property type="entry name" value="PROTEIN_KINASE_DOM"/>
    <property type="match status" value="1"/>
</dbReference>
<dbReference type="STRING" id="4846.A0A367KI12"/>
<dbReference type="InterPro" id="IPR016024">
    <property type="entry name" value="ARM-type_fold"/>
</dbReference>
<feature type="compositionally biased region" description="Basic and acidic residues" evidence="1">
    <location>
        <begin position="657"/>
        <end position="681"/>
    </location>
</feature>
<dbReference type="GO" id="GO:0005737">
    <property type="term" value="C:cytoplasm"/>
    <property type="evidence" value="ECO:0007669"/>
    <property type="project" value="TreeGrafter"/>
</dbReference>
<evidence type="ECO:0000313" key="3">
    <source>
        <dbReference type="EMBL" id="RCI01846.1"/>
    </source>
</evidence>
<dbReference type="PANTHER" id="PTHR12984:SF3">
    <property type="entry name" value="N-TERMINAL KINASE-LIKE PROTEIN"/>
    <property type="match status" value="1"/>
</dbReference>
<dbReference type="InterPro" id="IPR051177">
    <property type="entry name" value="CIK-Related_Protein"/>
</dbReference>
<dbReference type="Proteomes" id="UP000253551">
    <property type="component" value="Unassembled WGS sequence"/>
</dbReference>
<dbReference type="SUPFAM" id="SSF56112">
    <property type="entry name" value="Protein kinase-like (PK-like)"/>
    <property type="match status" value="1"/>
</dbReference>
<feature type="domain" description="Protein kinase" evidence="2">
    <location>
        <begin position="1"/>
        <end position="198"/>
    </location>
</feature>
<dbReference type="InterPro" id="IPR011989">
    <property type="entry name" value="ARM-like"/>
</dbReference>
<name>A0A367KI12_RHIST</name>
<dbReference type="InterPro" id="IPR000719">
    <property type="entry name" value="Prot_kinase_dom"/>
</dbReference>
<dbReference type="SUPFAM" id="SSF48371">
    <property type="entry name" value="ARM repeat"/>
    <property type="match status" value="1"/>
</dbReference>
<dbReference type="OrthoDB" id="447103at2759"/>
<keyword evidence="4" id="KW-1185">Reference proteome</keyword>
<comment type="caution">
    <text evidence="3">The sequence shown here is derived from an EMBL/GenBank/DDBJ whole genome shotgun (WGS) entry which is preliminary data.</text>
</comment>
<dbReference type="GO" id="GO:0005524">
    <property type="term" value="F:ATP binding"/>
    <property type="evidence" value="ECO:0007669"/>
    <property type="project" value="InterPro"/>
</dbReference>
<organism evidence="3 4">
    <name type="scientific">Rhizopus stolonifer</name>
    <name type="common">Rhizopus nigricans</name>
    <dbReference type="NCBI Taxonomy" id="4846"/>
    <lineage>
        <taxon>Eukaryota</taxon>
        <taxon>Fungi</taxon>
        <taxon>Fungi incertae sedis</taxon>
        <taxon>Mucoromycota</taxon>
        <taxon>Mucoromycotina</taxon>
        <taxon>Mucoromycetes</taxon>
        <taxon>Mucorales</taxon>
        <taxon>Mucorineae</taxon>
        <taxon>Rhizopodaceae</taxon>
        <taxon>Rhizopus</taxon>
    </lineage>
</organism>
<dbReference type="Gene3D" id="1.25.10.10">
    <property type="entry name" value="Leucine-rich Repeat Variant"/>
    <property type="match status" value="1"/>
</dbReference>
<feature type="compositionally biased region" description="Polar residues" evidence="1">
    <location>
        <begin position="620"/>
        <end position="629"/>
    </location>
</feature>
<gene>
    <name evidence="3" type="ORF">CU098_008894</name>
</gene>
<evidence type="ECO:0000256" key="1">
    <source>
        <dbReference type="SAM" id="MobiDB-lite"/>
    </source>
</evidence>
<dbReference type="InterPro" id="IPR011009">
    <property type="entry name" value="Kinase-like_dom_sf"/>
</dbReference>
<sequence length="697" mass="78148">MRHPDILRYLDGVETEQSVMFVTDPVEPLSNQLNQDPDKNLMLWGLYKIANAIKFLNHDCSMVHGNIRVSSVFTNKAGEWKLGGFELLCSMKEESPIVLTFGGVVPDAQRYASPEIKQSGWTAIKDLPSGALDSYHLGCLIYETYNHRFETTEALLSQKGSIPVSMQRIYTRLLNPSPRSRASADLFLQEGLRPKGYFANDFVNVNLFLENISIKEQAEKEQFFKTLDTHIETFPSTFSKYKILPELMKAFEFGSGGAKALSAIVKVGDHLSDEEYQTIVMAPIVRMFASPDRAIRVSLLENMPKFIQHMNNKIVTTQIFPHIATGFTDTIPVIREQTIKSILLIVPKLNERIINYDLLKHLAKLQMDPEPGIRTNTTICLGKIAKHLSDSTRKKVLVPAFTRSLRDGFYHARVAALMALHATAEYYDAQECAARIVPAISLTLVDKEKYIYIYIKRMSLHDIQLMYFLLRPVRDQAFRVMQSFIQRIQEFAEKMPETALVESLGTEEVIVSNNGGMAGVLGGATKGLAGWAVSSIQSRFASPSGEIGQSSALAVEKPTVVSPQLGMQTIEPDEQESSAWEDNTSFDFNQITENSGWDDFEPIMEQTTPNASIASFGSMGNTKAPSSMKLSHKPKPIDLDAESPNVTQSVIEPTPVNKEDRKAELERRREERRQRMAELREKKKGGIGAKKIENIGL</sequence>
<dbReference type="PANTHER" id="PTHR12984">
    <property type="entry name" value="SCY1-RELATED S/T PROTEIN KINASE-LIKE"/>
    <property type="match status" value="1"/>
</dbReference>
<dbReference type="AlphaFoldDB" id="A0A367KI12"/>
<feature type="region of interest" description="Disordered" evidence="1">
    <location>
        <begin position="620"/>
        <end position="697"/>
    </location>
</feature>
<protein>
    <recommendedName>
        <fullName evidence="2">Protein kinase domain-containing protein</fullName>
    </recommendedName>
</protein>
<evidence type="ECO:0000313" key="4">
    <source>
        <dbReference type="Proteomes" id="UP000253551"/>
    </source>
</evidence>